<dbReference type="EMBL" id="JBHRUH010000044">
    <property type="protein sequence ID" value="MFC3294210.1"/>
    <property type="molecule type" value="Genomic_DNA"/>
</dbReference>
<reference evidence="3" key="1">
    <citation type="journal article" date="2019" name="Int. J. Syst. Evol. Microbiol.">
        <title>The Global Catalogue of Microorganisms (GCM) 10K type strain sequencing project: providing services to taxonomists for standard genome sequencing and annotation.</title>
        <authorList>
            <consortium name="The Broad Institute Genomics Platform"/>
            <consortium name="The Broad Institute Genome Sequencing Center for Infectious Disease"/>
            <person name="Wu L."/>
            <person name="Ma J."/>
        </authorList>
    </citation>
    <scope>NUCLEOTIDE SEQUENCE [LARGE SCALE GENOMIC DNA]</scope>
    <source>
        <strain evidence="3">KCTC 12847</strain>
    </source>
</reference>
<organism evidence="2 3">
    <name type="scientific">Modicisalibacter luteus</name>
    <dbReference type="NCBI Taxonomy" id="453962"/>
    <lineage>
        <taxon>Bacteria</taxon>
        <taxon>Pseudomonadati</taxon>
        <taxon>Pseudomonadota</taxon>
        <taxon>Gammaproteobacteria</taxon>
        <taxon>Oceanospirillales</taxon>
        <taxon>Halomonadaceae</taxon>
        <taxon>Modicisalibacter</taxon>
    </lineage>
</organism>
<gene>
    <name evidence="2" type="ORF">ACFOEI_19420</name>
</gene>
<accession>A0ABV7M734</accession>
<name>A0ABV7M734_9GAMM</name>
<evidence type="ECO:0000313" key="3">
    <source>
        <dbReference type="Proteomes" id="UP001595640"/>
    </source>
</evidence>
<dbReference type="RefSeq" id="WP_229804366.1">
    <property type="nucleotide sequence ID" value="NZ_BMXD01000021.1"/>
</dbReference>
<comment type="caution">
    <text evidence="2">The sequence shown here is derived from an EMBL/GenBank/DDBJ whole genome shotgun (WGS) entry which is preliminary data.</text>
</comment>
<feature type="coiled-coil region" evidence="1">
    <location>
        <begin position="1"/>
        <end position="28"/>
    </location>
</feature>
<sequence length="79" mass="9108">MGNVIAKYSTLQRQKEKLQAEIAALEKDERFRAELEFKNKLVSLMYEFDRTAADVWACLSLTAQIKLTQARLRSGVRES</sequence>
<proteinExistence type="predicted"/>
<dbReference type="Proteomes" id="UP001595640">
    <property type="component" value="Unassembled WGS sequence"/>
</dbReference>
<keyword evidence="3" id="KW-1185">Reference proteome</keyword>
<protein>
    <submittedName>
        <fullName evidence="2">Uncharacterized protein</fullName>
    </submittedName>
</protein>
<evidence type="ECO:0000313" key="2">
    <source>
        <dbReference type="EMBL" id="MFC3294210.1"/>
    </source>
</evidence>
<evidence type="ECO:0000256" key="1">
    <source>
        <dbReference type="SAM" id="Coils"/>
    </source>
</evidence>
<keyword evidence="1" id="KW-0175">Coiled coil</keyword>